<organism evidence="1 2">
    <name type="scientific">Roseovarius bejariae</name>
    <dbReference type="NCBI Taxonomy" id="2576383"/>
    <lineage>
        <taxon>Bacteria</taxon>
        <taxon>Pseudomonadati</taxon>
        <taxon>Pseudomonadota</taxon>
        <taxon>Alphaproteobacteria</taxon>
        <taxon>Rhodobacterales</taxon>
        <taxon>Roseobacteraceae</taxon>
        <taxon>Roseovarius</taxon>
    </lineage>
</organism>
<proteinExistence type="predicted"/>
<comment type="caution">
    <text evidence="1">The sequence shown here is derived from an EMBL/GenBank/DDBJ whole genome shotgun (WGS) entry which is preliminary data.</text>
</comment>
<dbReference type="EMBL" id="SZWE01000001">
    <property type="protein sequence ID" value="MRU14450.1"/>
    <property type="molecule type" value="Genomic_DNA"/>
</dbReference>
<dbReference type="AlphaFoldDB" id="A0A844CUT5"/>
<evidence type="ECO:0000313" key="1">
    <source>
        <dbReference type="EMBL" id="MRU14450.1"/>
    </source>
</evidence>
<dbReference type="InterPro" id="IPR045616">
    <property type="entry name" value="DUF6446"/>
</dbReference>
<protein>
    <submittedName>
        <fullName evidence="1">Histidine kinase</fullName>
    </submittedName>
</protein>
<keyword evidence="2" id="KW-1185">Reference proteome</keyword>
<reference evidence="1 2" key="1">
    <citation type="submission" date="2019-05" db="EMBL/GenBank/DDBJ databases">
        <title>Roseovarius bejariae sp. nov., a moderately halophylic bacterium isolated from a saline soil in Rambla Salada (Murcia).</title>
        <authorList>
            <person name="Castro D.J."/>
            <person name="Gomez-Altuve A."/>
            <person name="Reina J.C."/>
            <person name="Rodriguez M."/>
            <person name="Sampedro I."/>
            <person name="Llamas I."/>
            <person name="Martinez-Checa F."/>
        </authorList>
    </citation>
    <scope>NUCLEOTIDE SEQUENCE [LARGE SCALE GENOMIC DNA]</scope>
    <source>
        <strain evidence="1 2">A21</strain>
    </source>
</reference>
<sequence>MGKILGGSIVVVAIVAGVFLYYQQIYAYYEPVKATGTDDVQMTSLVSGAPEPVLYDNFEAIDAESSPIRYRACFTTTMSHAMLSETYELYDGAEPLVAPGWFDCFDAVDVGTALEEGRALAFLGQKNIQYGIDRIVAVTEDGRGYVWHQINDCGEVVFDGEPAPENCPEPPEGY</sequence>
<accession>A0A844CUT5</accession>
<dbReference type="GO" id="GO:0016301">
    <property type="term" value="F:kinase activity"/>
    <property type="evidence" value="ECO:0007669"/>
    <property type="project" value="UniProtKB-KW"/>
</dbReference>
<dbReference type="RefSeq" id="WP_154153053.1">
    <property type="nucleotide sequence ID" value="NZ_SZWE01000001.1"/>
</dbReference>
<name>A0A844CUT5_9RHOB</name>
<dbReference type="Pfam" id="PF20044">
    <property type="entry name" value="DUF6446"/>
    <property type="match status" value="1"/>
</dbReference>
<dbReference type="Proteomes" id="UP000564704">
    <property type="component" value="Unassembled WGS sequence"/>
</dbReference>
<evidence type="ECO:0000313" key="2">
    <source>
        <dbReference type="Proteomes" id="UP000564704"/>
    </source>
</evidence>
<gene>
    <name evidence="1" type="ORF">FDP25_03290</name>
</gene>
<dbReference type="OrthoDB" id="7819947at2"/>
<keyword evidence="1" id="KW-0418">Kinase</keyword>
<keyword evidence="1" id="KW-0808">Transferase</keyword>